<keyword evidence="5" id="KW-1185">Reference proteome</keyword>
<evidence type="ECO:0000256" key="1">
    <source>
        <dbReference type="ARBA" id="ARBA00022729"/>
    </source>
</evidence>
<dbReference type="Proteomes" id="UP001165297">
    <property type="component" value="Unassembled WGS sequence"/>
</dbReference>
<evidence type="ECO:0000259" key="3">
    <source>
        <dbReference type="Pfam" id="PF13505"/>
    </source>
</evidence>
<organism evidence="4 5">
    <name type="scientific">Hymenobacter nitidus</name>
    <dbReference type="NCBI Taxonomy" id="2880929"/>
    <lineage>
        <taxon>Bacteria</taxon>
        <taxon>Pseudomonadati</taxon>
        <taxon>Bacteroidota</taxon>
        <taxon>Cytophagia</taxon>
        <taxon>Cytophagales</taxon>
        <taxon>Hymenobacteraceae</taxon>
        <taxon>Hymenobacter</taxon>
    </lineage>
</organism>
<gene>
    <name evidence="4" type="ORF">LGH70_21550</name>
</gene>
<evidence type="ECO:0000313" key="4">
    <source>
        <dbReference type="EMBL" id="MCB2380195.1"/>
    </source>
</evidence>
<reference evidence="4" key="1">
    <citation type="submission" date="2021-10" db="EMBL/GenBank/DDBJ databases">
        <authorList>
            <person name="Dean J.D."/>
            <person name="Kim M.K."/>
            <person name="Newey C.N."/>
            <person name="Stoker T.S."/>
            <person name="Thompson D.W."/>
            <person name="Grose J.H."/>
        </authorList>
    </citation>
    <scope>NUCLEOTIDE SEQUENCE</scope>
    <source>
        <strain evidence="4">BT635</strain>
    </source>
</reference>
<dbReference type="EMBL" id="JAJADQ010000014">
    <property type="protein sequence ID" value="MCB2380195.1"/>
    <property type="molecule type" value="Genomic_DNA"/>
</dbReference>
<accession>A0ABS8ALU2</accession>
<dbReference type="InterPro" id="IPR011250">
    <property type="entry name" value="OMP/PagP_B-barrel"/>
</dbReference>
<dbReference type="RefSeq" id="WP_226189901.1">
    <property type="nucleotide sequence ID" value="NZ_JAJADQ010000014.1"/>
</dbReference>
<comment type="caution">
    <text evidence="4">The sequence shown here is derived from an EMBL/GenBank/DDBJ whole genome shotgun (WGS) entry which is preliminary data.</text>
</comment>
<evidence type="ECO:0000256" key="2">
    <source>
        <dbReference type="SAM" id="SignalP"/>
    </source>
</evidence>
<feature type="signal peptide" evidence="2">
    <location>
        <begin position="1"/>
        <end position="20"/>
    </location>
</feature>
<dbReference type="SUPFAM" id="SSF56925">
    <property type="entry name" value="OMPA-like"/>
    <property type="match status" value="1"/>
</dbReference>
<name>A0ABS8ALU2_9BACT</name>
<sequence length="242" mass="26012">MRNFIWGAAVLTLLTHTAQAQLGPGTILLGGSLGYSQQSREGALDNTDRRFKLNKSIQFAIGPTAGYFLTDNLALGVSADYSITGNTQYQYLIAVPVFGTGPGRVVENGTIEMKTRRFNVGPMARYYAFVGEKAAFFGHLGAGYQGFRSESISASPLVANDSESLTTGSGYYAQLAPGFVFFPSAKLGLEVSLQGLLYRRTKNETTRDDLTTPTPLKSTSSRFEAGIGLSNLQIGAAFYLGR</sequence>
<protein>
    <submittedName>
        <fullName evidence="4">Outer membrane beta-barrel protein</fullName>
    </submittedName>
</protein>
<dbReference type="InterPro" id="IPR027385">
    <property type="entry name" value="Beta-barrel_OMP"/>
</dbReference>
<feature type="chain" id="PRO_5045640319" evidence="2">
    <location>
        <begin position="21"/>
        <end position="242"/>
    </location>
</feature>
<keyword evidence="1 2" id="KW-0732">Signal</keyword>
<dbReference type="Pfam" id="PF13505">
    <property type="entry name" value="OMP_b-brl"/>
    <property type="match status" value="1"/>
</dbReference>
<dbReference type="Gene3D" id="2.40.160.20">
    <property type="match status" value="1"/>
</dbReference>
<evidence type="ECO:0000313" key="5">
    <source>
        <dbReference type="Proteomes" id="UP001165297"/>
    </source>
</evidence>
<feature type="domain" description="Outer membrane protein beta-barrel" evidence="3">
    <location>
        <begin position="8"/>
        <end position="200"/>
    </location>
</feature>
<proteinExistence type="predicted"/>